<dbReference type="OrthoDB" id="1735926at2759"/>
<dbReference type="Proteomes" id="UP000266234">
    <property type="component" value="Unassembled WGS sequence"/>
</dbReference>
<feature type="transmembrane region" description="Helical" evidence="6">
    <location>
        <begin position="93"/>
        <end position="111"/>
    </location>
</feature>
<dbReference type="GO" id="GO:0080139">
    <property type="term" value="F:borate efflux transmembrane transporter activity"/>
    <property type="evidence" value="ECO:0007669"/>
    <property type="project" value="TreeGrafter"/>
</dbReference>
<evidence type="ECO:0000256" key="3">
    <source>
        <dbReference type="ARBA" id="ARBA00022989"/>
    </source>
</evidence>
<feature type="transmembrane region" description="Helical" evidence="6">
    <location>
        <begin position="249"/>
        <end position="271"/>
    </location>
</feature>
<dbReference type="Pfam" id="PF00955">
    <property type="entry name" value="HCO3_cotransp"/>
    <property type="match status" value="2"/>
</dbReference>
<feature type="transmembrane region" description="Helical" evidence="6">
    <location>
        <begin position="14"/>
        <end position="40"/>
    </location>
</feature>
<dbReference type="GO" id="GO:0006820">
    <property type="term" value="P:monoatomic anion transport"/>
    <property type="evidence" value="ECO:0007669"/>
    <property type="project" value="InterPro"/>
</dbReference>
<evidence type="ECO:0000256" key="4">
    <source>
        <dbReference type="ARBA" id="ARBA00023136"/>
    </source>
</evidence>
<feature type="transmembrane region" description="Helical" evidence="6">
    <location>
        <begin position="123"/>
        <end position="143"/>
    </location>
</feature>
<keyword evidence="3 6" id="KW-1133">Transmembrane helix</keyword>
<keyword evidence="2 6" id="KW-0812">Transmembrane</keyword>
<dbReference type="InterPro" id="IPR003020">
    <property type="entry name" value="HCO3_transpt_euk"/>
</dbReference>
<feature type="transmembrane region" description="Helical" evidence="6">
    <location>
        <begin position="209"/>
        <end position="228"/>
    </location>
</feature>
<sequence>MFQKTGSNYGVNEVLLSSVLGAVVFSLFAAQPLVIVGVTGPITVFNYTVYDIMKPTGVNYIGFMCWIGIWSLILHWILAITNSCNWLRWVTRFPCDIFGFYVAFIYLQKGIQVLEHLGRGQEFYLSIVAALLVFMVAYICGQVGGSSLFRHPFRVFLKDYGTPLTIIFFTGFVHFGRMQEVNLEVLPTGIAFEPTSGRNWLVNFWDLDVGDIFLALPFAILLTILFWFDHNVSSLIAQGSEFPLRKPAGFHWDIFLLGLTTGIAGILGLPFPNGLIPQAPFHTESLCVTKAVKEDDSDGNPTAGGHSFEATHVVEQRVSNIAQGLLTLGTMTGPLLVVLHLIPHGVLAGLFFIMGVQALEGNGITAKLVFLARDRALTPASSPLLRVHRRAAIWYFVLIELVSFGATFAITQTVAAVGFPVFIFALIPIRALVLPYIFSDKELSLLDEPTASDFIMEGIGGSWGGKGEEQPSLQRSGPHEPLEHHNSVFAHPGAPRKSQEDLAELGHLQSGRSTGTRRRSLERRPQRHSDK</sequence>
<dbReference type="EMBL" id="PXOG01000234">
    <property type="protein sequence ID" value="RGP65412.1"/>
    <property type="molecule type" value="Genomic_DNA"/>
</dbReference>
<evidence type="ECO:0000256" key="2">
    <source>
        <dbReference type="ARBA" id="ARBA00022692"/>
    </source>
</evidence>
<keyword evidence="9" id="KW-1185">Reference proteome</keyword>
<evidence type="ECO:0000256" key="5">
    <source>
        <dbReference type="SAM" id="MobiDB-lite"/>
    </source>
</evidence>
<comment type="subcellular location">
    <subcellularLocation>
        <location evidence="1">Membrane</location>
        <topology evidence="1">Multi-pass membrane protein</topology>
    </subcellularLocation>
</comment>
<evidence type="ECO:0000256" key="6">
    <source>
        <dbReference type="SAM" id="Phobius"/>
    </source>
</evidence>
<feature type="transmembrane region" description="Helical" evidence="6">
    <location>
        <begin position="392"/>
        <end position="411"/>
    </location>
</feature>
<evidence type="ECO:0000313" key="8">
    <source>
        <dbReference type="EMBL" id="RGP65412.1"/>
    </source>
</evidence>
<dbReference type="AlphaFoldDB" id="A0A395S009"/>
<evidence type="ECO:0000256" key="1">
    <source>
        <dbReference type="ARBA" id="ARBA00004141"/>
    </source>
</evidence>
<feature type="region of interest" description="Disordered" evidence="5">
    <location>
        <begin position="465"/>
        <end position="531"/>
    </location>
</feature>
<dbReference type="GO" id="GO:0050801">
    <property type="term" value="P:monoatomic ion homeostasis"/>
    <property type="evidence" value="ECO:0007669"/>
    <property type="project" value="TreeGrafter"/>
</dbReference>
<dbReference type="PANTHER" id="PTHR11453">
    <property type="entry name" value="ANION EXCHANGE PROTEIN"/>
    <property type="match status" value="1"/>
</dbReference>
<name>A0A395S009_9HYPO</name>
<dbReference type="GO" id="GO:0000324">
    <property type="term" value="C:fungal-type vacuole"/>
    <property type="evidence" value="ECO:0007669"/>
    <property type="project" value="TreeGrafter"/>
</dbReference>
<reference evidence="8 9" key="1">
    <citation type="journal article" date="2018" name="PLoS Pathog.">
        <title>Evolution of structural diversity of trichothecenes, a family of toxins produced by plant pathogenic and entomopathogenic fungi.</title>
        <authorList>
            <person name="Proctor R.H."/>
            <person name="McCormick S.P."/>
            <person name="Kim H.S."/>
            <person name="Cardoza R.E."/>
            <person name="Stanley A.M."/>
            <person name="Lindo L."/>
            <person name="Kelly A."/>
            <person name="Brown D.W."/>
            <person name="Lee T."/>
            <person name="Vaughan M.M."/>
            <person name="Alexander N.J."/>
            <person name="Busman M."/>
            <person name="Gutierrez S."/>
        </authorList>
    </citation>
    <scope>NUCLEOTIDE SEQUENCE [LARGE SCALE GENOMIC DNA]</scope>
    <source>
        <strain evidence="8 9">NRRL 20695</strain>
    </source>
</reference>
<evidence type="ECO:0000259" key="7">
    <source>
        <dbReference type="Pfam" id="PF00955"/>
    </source>
</evidence>
<accession>A0A395S009</accession>
<keyword evidence="4 6" id="KW-0472">Membrane</keyword>
<dbReference type="PANTHER" id="PTHR11453:SF82">
    <property type="entry name" value="BORON TRANSPORTER 1"/>
    <property type="match status" value="1"/>
</dbReference>
<feature type="compositionally biased region" description="Basic and acidic residues" evidence="5">
    <location>
        <begin position="522"/>
        <end position="531"/>
    </location>
</feature>
<feature type="transmembrane region" description="Helical" evidence="6">
    <location>
        <begin position="60"/>
        <end position="81"/>
    </location>
</feature>
<proteinExistence type="predicted"/>
<dbReference type="InterPro" id="IPR011531">
    <property type="entry name" value="HCO3_transpt-like_TM_dom"/>
</dbReference>
<dbReference type="GO" id="GO:0005452">
    <property type="term" value="F:solute:inorganic anion antiporter activity"/>
    <property type="evidence" value="ECO:0007669"/>
    <property type="project" value="InterPro"/>
</dbReference>
<comment type="caution">
    <text evidence="8">The sequence shown here is derived from an EMBL/GenBank/DDBJ whole genome shotgun (WGS) entry which is preliminary data.</text>
</comment>
<evidence type="ECO:0000313" key="9">
    <source>
        <dbReference type="Proteomes" id="UP000266234"/>
    </source>
</evidence>
<feature type="domain" description="Bicarbonate transporter-like transmembrane" evidence="7">
    <location>
        <begin position="3"/>
        <end position="115"/>
    </location>
</feature>
<dbReference type="STRING" id="694270.A0A395S009"/>
<protein>
    <submittedName>
        <fullName evidence="8">Chloride-bicarbonate anion exchanger ae2</fullName>
    </submittedName>
</protein>
<gene>
    <name evidence="8" type="ORF">FLONG3_9203</name>
</gene>
<feature type="transmembrane region" description="Helical" evidence="6">
    <location>
        <begin position="335"/>
        <end position="359"/>
    </location>
</feature>
<dbReference type="GO" id="GO:0005886">
    <property type="term" value="C:plasma membrane"/>
    <property type="evidence" value="ECO:0007669"/>
    <property type="project" value="TreeGrafter"/>
</dbReference>
<feature type="domain" description="Bicarbonate transporter-like transmembrane" evidence="7">
    <location>
        <begin position="123"/>
        <end position="449"/>
    </location>
</feature>
<feature type="transmembrane region" description="Helical" evidence="6">
    <location>
        <begin position="417"/>
        <end position="438"/>
    </location>
</feature>
<organism evidence="8 9">
    <name type="scientific">Fusarium longipes</name>
    <dbReference type="NCBI Taxonomy" id="694270"/>
    <lineage>
        <taxon>Eukaryota</taxon>
        <taxon>Fungi</taxon>
        <taxon>Dikarya</taxon>
        <taxon>Ascomycota</taxon>
        <taxon>Pezizomycotina</taxon>
        <taxon>Sordariomycetes</taxon>
        <taxon>Hypocreomycetidae</taxon>
        <taxon>Hypocreales</taxon>
        <taxon>Nectriaceae</taxon>
        <taxon>Fusarium</taxon>
    </lineage>
</organism>
<feature type="compositionally biased region" description="Basic and acidic residues" evidence="5">
    <location>
        <begin position="477"/>
        <end position="486"/>
    </location>
</feature>